<dbReference type="InterPro" id="IPR011009">
    <property type="entry name" value="Kinase-like_dom_sf"/>
</dbReference>
<dbReference type="SUPFAM" id="SSF56112">
    <property type="entry name" value="Protein kinase-like (PK-like)"/>
    <property type="match status" value="1"/>
</dbReference>
<evidence type="ECO:0000313" key="3">
    <source>
        <dbReference type="Proteomes" id="UP000287830"/>
    </source>
</evidence>
<feature type="domain" description="Aminoglycoside phosphotransferase" evidence="1">
    <location>
        <begin position="45"/>
        <end position="94"/>
    </location>
</feature>
<accession>A0A7U9PVL7</accession>
<dbReference type="AlphaFoldDB" id="A0A7U9PVL7"/>
<gene>
    <name evidence="2" type="ORF">OEIGOIKO_00138</name>
</gene>
<name>A0A7U9PVL7_9ACTN</name>
<organism evidence="2 3">
    <name type="scientific">Streptomyces chrestomyceticus JCM 4735</name>
    <dbReference type="NCBI Taxonomy" id="1306181"/>
    <lineage>
        <taxon>Bacteria</taxon>
        <taxon>Bacillati</taxon>
        <taxon>Actinomycetota</taxon>
        <taxon>Actinomycetes</taxon>
        <taxon>Kitasatosporales</taxon>
        <taxon>Streptomycetaceae</taxon>
        <taxon>Streptomyces</taxon>
    </lineage>
</organism>
<dbReference type="Gene3D" id="3.90.1200.10">
    <property type="match status" value="1"/>
</dbReference>
<dbReference type="Proteomes" id="UP000287830">
    <property type="component" value="Unassembled WGS sequence"/>
</dbReference>
<reference evidence="2 3" key="1">
    <citation type="submission" date="2018-11" db="EMBL/GenBank/DDBJ databases">
        <title>Whole genome sequence of Streptomyces chrestomyceticus NBRC 13444(T).</title>
        <authorList>
            <person name="Komaki H."/>
            <person name="Tamura T."/>
        </authorList>
    </citation>
    <scope>NUCLEOTIDE SEQUENCE [LARGE SCALE GENOMIC DNA]</scope>
    <source>
        <strain evidence="2 3">NBRC 13444</strain>
    </source>
</reference>
<proteinExistence type="predicted"/>
<dbReference type="Pfam" id="PF01636">
    <property type="entry name" value="APH"/>
    <property type="match status" value="1"/>
</dbReference>
<protein>
    <submittedName>
        <fullName evidence="2">Phosphotransferase</fullName>
    </submittedName>
</protein>
<dbReference type="EMBL" id="BHZC01000001">
    <property type="protein sequence ID" value="GCD32425.1"/>
    <property type="molecule type" value="Genomic_DNA"/>
</dbReference>
<sequence>MEAPEDALISENRGEHPKKCTDGFDHFFHAVAPGDVAGEARGVRDDAVAAAERQGPPVWVHGDLHPANVVVSDGTLSGVIDFGAMFAGDPAWDLPAA</sequence>
<evidence type="ECO:0000259" key="1">
    <source>
        <dbReference type="Pfam" id="PF01636"/>
    </source>
</evidence>
<dbReference type="InterPro" id="IPR002575">
    <property type="entry name" value="Aminoglycoside_PTrfase"/>
</dbReference>
<comment type="caution">
    <text evidence="2">The sequence shown here is derived from an EMBL/GenBank/DDBJ whole genome shotgun (WGS) entry which is preliminary data.</text>
</comment>
<evidence type="ECO:0000313" key="2">
    <source>
        <dbReference type="EMBL" id="GCD32425.1"/>
    </source>
</evidence>